<reference evidence="7" key="1">
    <citation type="submission" date="2020-08" db="EMBL/GenBank/DDBJ databases">
        <title>Plant Genome Project.</title>
        <authorList>
            <person name="Zhang R.-G."/>
        </authorList>
    </citation>
    <scope>NUCLEOTIDE SEQUENCE</scope>
    <source>
        <strain evidence="7">WSP0</strain>
        <tissue evidence="7">Leaf</tissue>
    </source>
</reference>
<evidence type="ECO:0000256" key="4">
    <source>
        <dbReference type="ARBA" id="ARBA00022786"/>
    </source>
</evidence>
<dbReference type="FunFam" id="3.80.10.10:FF:000595">
    <property type="entry name" value="EIN3-binding F-box protein 1"/>
    <property type="match status" value="1"/>
</dbReference>
<dbReference type="Pfam" id="PF00646">
    <property type="entry name" value="F-box"/>
    <property type="match status" value="1"/>
</dbReference>
<proteinExistence type="predicted"/>
<dbReference type="InterPro" id="IPR025124">
    <property type="entry name" value="Gag1-like_clamp"/>
</dbReference>
<protein>
    <recommendedName>
        <fullName evidence="6">F-box domain-containing protein</fullName>
    </recommendedName>
</protein>
<evidence type="ECO:0000313" key="7">
    <source>
        <dbReference type="EMBL" id="KAG5562818.1"/>
    </source>
</evidence>
<gene>
    <name evidence="7" type="ORF">RHGRI_005520</name>
</gene>
<dbReference type="Gene3D" id="3.80.10.10">
    <property type="entry name" value="Ribonuclease Inhibitor"/>
    <property type="match status" value="3"/>
</dbReference>
<keyword evidence="4" id="KW-0833">Ubl conjugation pathway</keyword>
<keyword evidence="5" id="KW-0539">Nucleus</keyword>
<dbReference type="SUPFAM" id="SSF52047">
    <property type="entry name" value="RNI-like"/>
    <property type="match status" value="2"/>
</dbReference>
<dbReference type="SUPFAM" id="SSF81383">
    <property type="entry name" value="F-box domain"/>
    <property type="match status" value="1"/>
</dbReference>
<feature type="domain" description="F-box" evidence="6">
    <location>
        <begin position="194"/>
        <end position="235"/>
    </location>
</feature>
<dbReference type="GO" id="GO:0019005">
    <property type="term" value="C:SCF ubiquitin ligase complex"/>
    <property type="evidence" value="ECO:0007669"/>
    <property type="project" value="TreeGrafter"/>
</dbReference>
<dbReference type="GO" id="GO:0005634">
    <property type="term" value="C:nucleus"/>
    <property type="evidence" value="ECO:0007669"/>
    <property type="project" value="UniProtKB-SubCell"/>
</dbReference>
<dbReference type="InterPro" id="IPR032675">
    <property type="entry name" value="LRR_dom_sf"/>
</dbReference>
<dbReference type="EMBL" id="JACTNZ010000002">
    <property type="protein sequence ID" value="KAG5562818.1"/>
    <property type="molecule type" value="Genomic_DNA"/>
</dbReference>
<dbReference type="InterPro" id="IPR036047">
    <property type="entry name" value="F-box-like_dom_sf"/>
</dbReference>
<dbReference type="AlphaFoldDB" id="A0AAV6LET9"/>
<evidence type="ECO:0000313" key="8">
    <source>
        <dbReference type="Proteomes" id="UP000823749"/>
    </source>
</evidence>
<sequence length="786" mass="85314">MDLLWGYVTDLLSFLRRASPLGLLLWNQTRQQWTGNKKPRTSTQVREPKLSSNATYESLLGTNKAFPQPIPLPEMVDFLVDVWEQEGFFRSTAPGATSTTSLTWAFLCYLSNFNMGDNIARLRDFVYGNKFRGDATFCPGGSIYPNPKESSLFLSLGHDVDVYFPPRKRSRIGAPFLFRGEIFEQQQPASIEVLPDECLFEVFRRLPGGEDRSICACVSKHWLMLLTSIRNDEICAKKATQSISSEPEEPLLCNKKGEVVGLSGDNNKDKEREGDGYLSRCLEGKKATDVRLASIAVGTGHRGGLGKLSIRGSHSTHGVTTLGFRAIGRCCPSLRVLSLWDVSSVGDEGLYEIANGCPLLEKLDLSKCPAISDDGLIAIAKKCPNLASLTIESCSNIGYKSLQAIGSFCHNLTSVSIKNCPLVGDQGISSLFSSTSCSLTNLKLQGLSISDVSLAVIGHYGKDLTELVLIGLENVKERGFWVMGKGQGLQKLRSFTVTSCQGVTDLSLEAVGKGCPNLKHLCLRKCSSVSDIGLVSFSNSAISLESLQLEECHTITGYGLCHVLFSSGRKLKALSLAKCLGFKDLVFGFPSVVCCTSLRSLSVRNCPGFGNFSMNMLGKLCPHLQHLELNGLHGITDEALLPLIENSVAGLLKVNLGNCVNLTDKVITVLAKLHGVTLEQLNLDGCKKVTDASLVAIADNCLFLRELDASNCEITNSGIAALASALQLNLQILSLSGCSSISDMSLAYLMELGRTLLGLNIQQCNAISGRMVDFLVERLWRCDILS</sequence>
<evidence type="ECO:0000256" key="1">
    <source>
        <dbReference type="ARBA" id="ARBA00004123"/>
    </source>
</evidence>
<accession>A0AAV6LET9</accession>
<dbReference type="FunFam" id="3.80.10.10:FF:000473">
    <property type="entry name" value="EIN3-binding F-box protein 1"/>
    <property type="match status" value="1"/>
</dbReference>
<dbReference type="FunFam" id="3.80.10.10:FF:000451">
    <property type="entry name" value="EIN3-binding F-box protein 1"/>
    <property type="match status" value="1"/>
</dbReference>
<dbReference type="GO" id="GO:0010105">
    <property type="term" value="P:negative regulation of ethylene-activated signaling pathway"/>
    <property type="evidence" value="ECO:0007669"/>
    <property type="project" value="UniProtKB-ARBA"/>
</dbReference>
<evidence type="ECO:0000256" key="2">
    <source>
        <dbReference type="ARBA" id="ARBA00004906"/>
    </source>
</evidence>
<comment type="pathway">
    <text evidence="2">Protein modification; protein ubiquitination.</text>
</comment>
<dbReference type="PANTHER" id="PTHR13318">
    <property type="entry name" value="PARTNER OF PAIRED, ISOFORM B-RELATED"/>
    <property type="match status" value="1"/>
</dbReference>
<dbReference type="InterPro" id="IPR006553">
    <property type="entry name" value="Leu-rich_rpt_Cys-con_subtyp"/>
</dbReference>
<dbReference type="GO" id="GO:0031146">
    <property type="term" value="P:SCF-dependent proteasomal ubiquitin-dependent protein catabolic process"/>
    <property type="evidence" value="ECO:0007669"/>
    <property type="project" value="TreeGrafter"/>
</dbReference>
<dbReference type="Pfam" id="PF25372">
    <property type="entry name" value="DUF7885"/>
    <property type="match status" value="2"/>
</dbReference>
<comment type="caution">
    <text evidence="7">The sequence shown here is derived from an EMBL/GenBank/DDBJ whole genome shotgun (WGS) entry which is preliminary data.</text>
</comment>
<dbReference type="InterPro" id="IPR001810">
    <property type="entry name" value="F-box_dom"/>
</dbReference>
<dbReference type="Pfam" id="PF13259">
    <property type="entry name" value="clamp_Gag1-like"/>
    <property type="match status" value="1"/>
</dbReference>
<dbReference type="PANTHER" id="PTHR13318:SF149">
    <property type="entry name" value="F-BOX DOMAIN-CONTAINING PROTEIN"/>
    <property type="match status" value="1"/>
</dbReference>
<dbReference type="GO" id="GO:0009873">
    <property type="term" value="P:ethylene-activated signaling pathway"/>
    <property type="evidence" value="ECO:0007669"/>
    <property type="project" value="UniProtKB-KW"/>
</dbReference>
<dbReference type="SMART" id="SM00256">
    <property type="entry name" value="FBOX"/>
    <property type="match status" value="1"/>
</dbReference>
<dbReference type="SMART" id="SM00367">
    <property type="entry name" value="LRR_CC"/>
    <property type="match status" value="13"/>
</dbReference>
<evidence type="ECO:0000256" key="5">
    <source>
        <dbReference type="ARBA" id="ARBA00023242"/>
    </source>
</evidence>
<dbReference type="Proteomes" id="UP000823749">
    <property type="component" value="Chromosome 2"/>
</dbReference>
<keyword evidence="8" id="KW-1185">Reference proteome</keyword>
<evidence type="ECO:0000256" key="3">
    <source>
        <dbReference type="ARBA" id="ARBA00022745"/>
    </source>
</evidence>
<comment type="subcellular location">
    <subcellularLocation>
        <location evidence="1">Nucleus</location>
    </subcellularLocation>
</comment>
<organism evidence="7 8">
    <name type="scientific">Rhododendron griersonianum</name>
    <dbReference type="NCBI Taxonomy" id="479676"/>
    <lineage>
        <taxon>Eukaryota</taxon>
        <taxon>Viridiplantae</taxon>
        <taxon>Streptophyta</taxon>
        <taxon>Embryophyta</taxon>
        <taxon>Tracheophyta</taxon>
        <taxon>Spermatophyta</taxon>
        <taxon>Magnoliopsida</taxon>
        <taxon>eudicotyledons</taxon>
        <taxon>Gunneridae</taxon>
        <taxon>Pentapetalae</taxon>
        <taxon>asterids</taxon>
        <taxon>Ericales</taxon>
        <taxon>Ericaceae</taxon>
        <taxon>Ericoideae</taxon>
        <taxon>Rhodoreae</taxon>
        <taxon>Rhododendron</taxon>
    </lineage>
</organism>
<dbReference type="InterPro" id="IPR057207">
    <property type="entry name" value="FBXL15_LRR"/>
</dbReference>
<evidence type="ECO:0000259" key="6">
    <source>
        <dbReference type="SMART" id="SM00256"/>
    </source>
</evidence>
<name>A0AAV6LET9_9ERIC</name>
<keyword evidence="3" id="KW-0936">Ethylene signaling pathway</keyword>